<name>U3CQQ2_9VIBR</name>
<dbReference type="OrthoDB" id="1185083at2"/>
<dbReference type="Pfam" id="PF25973">
    <property type="entry name" value="BSH_CzcB"/>
    <property type="match status" value="1"/>
</dbReference>
<dbReference type="SUPFAM" id="SSF111369">
    <property type="entry name" value="HlyD-like secretion proteins"/>
    <property type="match status" value="1"/>
</dbReference>
<reference evidence="3 4" key="1">
    <citation type="submission" date="2013-09" db="EMBL/GenBank/DDBJ databases">
        <title>Whole genome shotgun sequence of Vibrio ezurae NBRC 102218.</title>
        <authorList>
            <person name="Yoshida I."/>
            <person name="Hosoyama A."/>
            <person name="Numata M."/>
            <person name="Hashimoto M."/>
            <person name="Hosoyama Y."/>
            <person name="Tsuchikane K."/>
            <person name="Noguchi M."/>
            <person name="Hirakata S."/>
            <person name="Ichikawa N."/>
            <person name="Ohji S."/>
            <person name="Yamazoe A."/>
            <person name="Fujita N."/>
        </authorList>
    </citation>
    <scope>NUCLEOTIDE SEQUENCE [LARGE SCALE GENOMIC DNA]</scope>
    <source>
        <strain evidence="3 4">NBRC 102218</strain>
    </source>
</reference>
<protein>
    <submittedName>
        <fullName evidence="3">Putative drug resistance transporter</fullName>
    </submittedName>
</protein>
<evidence type="ECO:0000256" key="1">
    <source>
        <dbReference type="ARBA" id="ARBA00009477"/>
    </source>
</evidence>
<dbReference type="Gene3D" id="2.40.50.100">
    <property type="match status" value="1"/>
</dbReference>
<dbReference type="InterPro" id="IPR058647">
    <property type="entry name" value="BSH_CzcB-like"/>
</dbReference>
<evidence type="ECO:0000313" key="4">
    <source>
        <dbReference type="Proteomes" id="UP000016562"/>
    </source>
</evidence>
<organism evidence="3 4">
    <name type="scientific">Vibrio ezurae NBRC 102218</name>
    <dbReference type="NCBI Taxonomy" id="1219080"/>
    <lineage>
        <taxon>Bacteria</taxon>
        <taxon>Pseudomonadati</taxon>
        <taxon>Pseudomonadota</taxon>
        <taxon>Gammaproteobacteria</taxon>
        <taxon>Vibrionales</taxon>
        <taxon>Vibrionaceae</taxon>
        <taxon>Vibrio</taxon>
    </lineage>
</organism>
<dbReference type="GO" id="GO:1990281">
    <property type="term" value="C:efflux pump complex"/>
    <property type="evidence" value="ECO:0007669"/>
    <property type="project" value="TreeGrafter"/>
</dbReference>
<comment type="caution">
    <text evidence="3">The sequence shown here is derived from an EMBL/GenBank/DDBJ whole genome shotgun (WGS) entry which is preliminary data.</text>
</comment>
<dbReference type="Gene3D" id="2.40.30.170">
    <property type="match status" value="1"/>
</dbReference>
<dbReference type="PANTHER" id="PTHR30469">
    <property type="entry name" value="MULTIDRUG RESISTANCE PROTEIN MDTA"/>
    <property type="match status" value="1"/>
</dbReference>
<evidence type="ECO:0000259" key="2">
    <source>
        <dbReference type="Pfam" id="PF25973"/>
    </source>
</evidence>
<accession>U3CQQ2</accession>
<dbReference type="Proteomes" id="UP000016562">
    <property type="component" value="Unassembled WGS sequence"/>
</dbReference>
<gene>
    <name evidence="3" type="ORF">VEZ01S_36_00070</name>
</gene>
<dbReference type="PANTHER" id="PTHR30469:SF20">
    <property type="entry name" value="EFFLUX RND TRANSPORTER PERIPLASMIC ADAPTOR SUBUNIT"/>
    <property type="match status" value="1"/>
</dbReference>
<proteinExistence type="inferred from homology"/>
<dbReference type="STRING" id="1219080.VEZ01S_36_00070"/>
<dbReference type="NCBIfam" id="TIGR01730">
    <property type="entry name" value="RND_mfp"/>
    <property type="match status" value="1"/>
</dbReference>
<dbReference type="eggNOG" id="COG0845">
    <property type="taxonomic scope" value="Bacteria"/>
</dbReference>
<dbReference type="Gene3D" id="1.10.287.470">
    <property type="entry name" value="Helix hairpin bin"/>
    <property type="match status" value="1"/>
</dbReference>
<evidence type="ECO:0000313" key="3">
    <source>
        <dbReference type="EMBL" id="GAD80418.1"/>
    </source>
</evidence>
<dbReference type="InterPro" id="IPR006143">
    <property type="entry name" value="RND_pump_MFP"/>
</dbReference>
<sequence length="354" mass="39176">MFDVKRTYIIISLLLGIALVGCDQSHSNEITPSSIKPIKATQLQLHNTDPSYQFLGEVVPAKNSPISFRVGGEIQSISVEMGQTVSKGQLLASLDDADFKLAVEAATTEFTLAKNEYLRAKQLQAKKLISKDSLDQAYTQYKTTEAALKQAKTDLSYSKIYAPFSGVVSMRHSNAHQVVTPSQTIVNIIDNSSYNVSVSVPVLVAHRLMGRLPKLQFVSDTLPDQPFPAQIIEVSSQPDLDTNSYLVKVAFHSQTPLMPGHSGQLQMFIHNDLSIRNPIQSTAWIDMTETQQIQKGHVWIYDSNTSKVHRRMVSVNLDTGTVLGVKSGEILVESGAQTLVEEQIVRPWIRERGI</sequence>
<dbReference type="PROSITE" id="PS51257">
    <property type="entry name" value="PROKAR_LIPOPROTEIN"/>
    <property type="match status" value="1"/>
</dbReference>
<dbReference type="GO" id="GO:0015562">
    <property type="term" value="F:efflux transmembrane transporter activity"/>
    <property type="evidence" value="ECO:0007669"/>
    <property type="project" value="TreeGrafter"/>
</dbReference>
<feature type="domain" description="CzcB-like barrel-sandwich hybrid" evidence="2">
    <location>
        <begin position="66"/>
        <end position="190"/>
    </location>
</feature>
<comment type="similarity">
    <text evidence="1">Belongs to the membrane fusion protein (MFP) (TC 8.A.1) family.</text>
</comment>
<dbReference type="AlphaFoldDB" id="U3CQQ2"/>
<keyword evidence="4" id="KW-1185">Reference proteome</keyword>
<dbReference type="EMBL" id="BATM01000036">
    <property type="protein sequence ID" value="GAD80418.1"/>
    <property type="molecule type" value="Genomic_DNA"/>
</dbReference>